<sequence>MASRDSFSSVVSWLVCIYRVDILQVQGLIGEVTFLNLFVWYFGCSPVDPFVGNGWL</sequence>
<name>A0A2C9WHL7_MANES</name>
<dbReference type="EMBL" id="CM004388">
    <property type="protein sequence ID" value="OAY58572.1"/>
    <property type="molecule type" value="Genomic_DNA"/>
</dbReference>
<protein>
    <submittedName>
        <fullName evidence="1">Uncharacterized protein</fullName>
    </submittedName>
</protein>
<evidence type="ECO:0000313" key="1">
    <source>
        <dbReference type="EMBL" id="OAY58572.1"/>
    </source>
</evidence>
<proteinExistence type="predicted"/>
<organism evidence="1">
    <name type="scientific">Manihot esculenta</name>
    <name type="common">Cassava</name>
    <name type="synonym">Jatropha manihot</name>
    <dbReference type="NCBI Taxonomy" id="3983"/>
    <lineage>
        <taxon>Eukaryota</taxon>
        <taxon>Viridiplantae</taxon>
        <taxon>Streptophyta</taxon>
        <taxon>Embryophyta</taxon>
        <taxon>Tracheophyta</taxon>
        <taxon>Spermatophyta</taxon>
        <taxon>Magnoliopsida</taxon>
        <taxon>eudicotyledons</taxon>
        <taxon>Gunneridae</taxon>
        <taxon>Pentapetalae</taxon>
        <taxon>rosids</taxon>
        <taxon>fabids</taxon>
        <taxon>Malpighiales</taxon>
        <taxon>Euphorbiaceae</taxon>
        <taxon>Crotonoideae</taxon>
        <taxon>Manihoteae</taxon>
        <taxon>Manihot</taxon>
    </lineage>
</organism>
<gene>
    <name evidence="1" type="ORF">MANES_02G189300</name>
</gene>
<dbReference type="AlphaFoldDB" id="A0A2C9WHL7"/>
<reference evidence="1" key="1">
    <citation type="submission" date="2016-02" db="EMBL/GenBank/DDBJ databases">
        <title>WGS assembly of Manihot esculenta.</title>
        <authorList>
            <person name="Bredeson J.V."/>
            <person name="Prochnik S.E."/>
            <person name="Lyons J.B."/>
            <person name="Schmutz J."/>
            <person name="Grimwood J."/>
            <person name="Vrebalov J."/>
            <person name="Bart R.S."/>
            <person name="Amuge T."/>
            <person name="Ferguson M.E."/>
            <person name="Green R."/>
            <person name="Putnam N."/>
            <person name="Stites J."/>
            <person name="Rounsley S."/>
            <person name="Rokhsar D.S."/>
        </authorList>
    </citation>
    <scope>NUCLEOTIDE SEQUENCE [LARGE SCALE GENOMIC DNA]</scope>
    <source>
        <tissue evidence="1">Leaf</tissue>
    </source>
</reference>
<accession>A0A2C9WHL7</accession>